<sequence>MDKRSKNKRIIIMLIIFFILFGAAWWRIKVRMIDESGKLSVWMNSQYTDKVKASELNYMLFDKNGKQLLDYKNNYYAVIDPIAFRRNDMNAKSDDLFALIFILKNYDDKYDLSTIGIQNSSERKILKIDESTYKKLKNIKNIKGFYVYSSSTVNRNEAWKIENMLTSMRKTDDSANKNDNSIEMQIYNKTKQNEYPTLTFNKDIEGSVTSTEFIEPKNNYNVRLTLDRNLQDKVKEVLTSDKYKNYKQIGAVVMDSSSGKILSMTQKDDSLPNVNLGSATVSGFDPGSIFKVIVEEAGLEKKILSLNEIYSCKQDIYTGAYDKCKNKDHGKLTAEGALVASCNNIFAQIGDKVGVDNFISLAKSQGLFNTVLNFDSEVKGTYVEPQKTEGAGQLAIGQSMGITPIQAISIANTVANGGKYVKPYLIDAYVDNSNNVIEQLTTEQHQVVSKSSANILKNQMIKVVRNGTGKTAQIDNIEVGGKTGTSTRINGSVTTSDGWFVGFFKLKSKYYSMVVYVQDIDVNGEEAATTAAPIFKDIVKSMNSYITK</sequence>
<organism evidence="5 6">
    <name type="scientific">Clostridium rhizosphaerae</name>
    <dbReference type="NCBI Taxonomy" id="2803861"/>
    <lineage>
        <taxon>Bacteria</taxon>
        <taxon>Bacillati</taxon>
        <taxon>Bacillota</taxon>
        <taxon>Clostridia</taxon>
        <taxon>Eubacteriales</taxon>
        <taxon>Clostridiaceae</taxon>
        <taxon>Clostridium</taxon>
    </lineage>
</organism>
<protein>
    <submittedName>
        <fullName evidence="5">Penicillin-binding protein 2</fullName>
    </submittedName>
</protein>
<comment type="subcellular location">
    <subcellularLocation>
        <location evidence="1">Membrane</location>
    </subcellularLocation>
</comment>
<dbReference type="Proteomes" id="UP000632377">
    <property type="component" value="Unassembled WGS sequence"/>
</dbReference>
<gene>
    <name evidence="5" type="ORF">JK636_04970</name>
</gene>
<feature type="domain" description="Penicillin-binding protein transpeptidase" evidence="4">
    <location>
        <begin position="250"/>
        <end position="539"/>
    </location>
</feature>
<dbReference type="Gene3D" id="3.40.710.10">
    <property type="entry name" value="DD-peptidase/beta-lactamase superfamily"/>
    <property type="match status" value="1"/>
</dbReference>
<evidence type="ECO:0000259" key="4">
    <source>
        <dbReference type="Pfam" id="PF00905"/>
    </source>
</evidence>
<name>A0ABS1T6Y9_9CLOT</name>
<keyword evidence="6" id="KW-1185">Reference proteome</keyword>
<keyword evidence="3" id="KW-1133">Transmembrane helix</keyword>
<dbReference type="InterPro" id="IPR050515">
    <property type="entry name" value="Beta-lactam/transpept"/>
</dbReference>
<evidence type="ECO:0000256" key="3">
    <source>
        <dbReference type="SAM" id="Phobius"/>
    </source>
</evidence>
<proteinExistence type="predicted"/>
<evidence type="ECO:0000313" key="6">
    <source>
        <dbReference type="Proteomes" id="UP000632377"/>
    </source>
</evidence>
<reference evidence="5 6" key="1">
    <citation type="submission" date="2021-01" db="EMBL/GenBank/DDBJ databases">
        <title>Genome public.</title>
        <authorList>
            <person name="Liu C."/>
            <person name="Sun Q."/>
        </authorList>
    </citation>
    <scope>NUCLEOTIDE SEQUENCE [LARGE SCALE GENOMIC DNA]</scope>
    <source>
        <strain evidence="5 6">YIM B02515</strain>
    </source>
</reference>
<dbReference type="InterPro" id="IPR001460">
    <property type="entry name" value="PCN-bd_Tpept"/>
</dbReference>
<dbReference type="InterPro" id="IPR012338">
    <property type="entry name" value="Beta-lactam/transpept-like"/>
</dbReference>
<dbReference type="PANTHER" id="PTHR30627">
    <property type="entry name" value="PEPTIDOGLYCAN D,D-TRANSPEPTIDASE"/>
    <property type="match status" value="1"/>
</dbReference>
<feature type="transmembrane region" description="Helical" evidence="3">
    <location>
        <begin position="10"/>
        <end position="28"/>
    </location>
</feature>
<dbReference type="Pfam" id="PF00905">
    <property type="entry name" value="Transpeptidase"/>
    <property type="match status" value="1"/>
</dbReference>
<keyword evidence="2 3" id="KW-0472">Membrane</keyword>
<keyword evidence="3" id="KW-0812">Transmembrane</keyword>
<comment type="caution">
    <text evidence="5">The sequence shown here is derived from an EMBL/GenBank/DDBJ whole genome shotgun (WGS) entry which is preliminary data.</text>
</comment>
<accession>A0ABS1T6Y9</accession>
<dbReference type="EMBL" id="JAESWC010000002">
    <property type="protein sequence ID" value="MBL4935105.1"/>
    <property type="molecule type" value="Genomic_DNA"/>
</dbReference>
<dbReference type="RefSeq" id="WP_202747720.1">
    <property type="nucleotide sequence ID" value="NZ_JAESWC010000002.1"/>
</dbReference>
<dbReference type="PANTHER" id="PTHR30627:SF1">
    <property type="entry name" value="PEPTIDOGLYCAN D,D-TRANSPEPTIDASE FTSI"/>
    <property type="match status" value="1"/>
</dbReference>
<evidence type="ECO:0000256" key="1">
    <source>
        <dbReference type="ARBA" id="ARBA00004370"/>
    </source>
</evidence>
<evidence type="ECO:0000313" key="5">
    <source>
        <dbReference type="EMBL" id="MBL4935105.1"/>
    </source>
</evidence>
<dbReference type="SUPFAM" id="SSF56601">
    <property type="entry name" value="beta-lactamase/transpeptidase-like"/>
    <property type="match status" value="1"/>
</dbReference>
<evidence type="ECO:0000256" key="2">
    <source>
        <dbReference type="ARBA" id="ARBA00023136"/>
    </source>
</evidence>